<dbReference type="Pfam" id="PF00350">
    <property type="entry name" value="Dynamin_N"/>
    <property type="match status" value="1"/>
</dbReference>
<evidence type="ECO:0000259" key="2">
    <source>
        <dbReference type="Pfam" id="PF00350"/>
    </source>
</evidence>
<reference evidence="3 4" key="1">
    <citation type="submission" date="2020-07" db="EMBL/GenBank/DDBJ databases">
        <title>Sequencing the genomes of 1000 actinobacteria strains.</title>
        <authorList>
            <person name="Klenk H.-P."/>
        </authorList>
    </citation>
    <scope>NUCLEOTIDE SEQUENCE [LARGE SCALE GENOMIC DNA]</scope>
    <source>
        <strain evidence="3 4">DSM 26341</strain>
    </source>
</reference>
<dbReference type="EMBL" id="JACBZP010000001">
    <property type="protein sequence ID" value="NYI68944.1"/>
    <property type="molecule type" value="Genomic_DNA"/>
</dbReference>
<dbReference type="GO" id="GO:0005524">
    <property type="term" value="F:ATP binding"/>
    <property type="evidence" value="ECO:0007669"/>
    <property type="project" value="UniProtKB-KW"/>
</dbReference>
<protein>
    <submittedName>
        <fullName evidence="3">Energy-coupling factor transporter ATP-binding protein EcfA2</fullName>
    </submittedName>
</protein>
<evidence type="ECO:0000313" key="4">
    <source>
        <dbReference type="Proteomes" id="UP000539111"/>
    </source>
</evidence>
<proteinExistence type="predicted"/>
<comment type="caution">
    <text evidence="3">The sequence shown here is derived from an EMBL/GenBank/DDBJ whole genome shotgun (WGS) entry which is preliminary data.</text>
</comment>
<feature type="domain" description="Dynamin N-terminal" evidence="2">
    <location>
        <begin position="93"/>
        <end position="137"/>
    </location>
</feature>
<keyword evidence="4" id="KW-1185">Reference proteome</keyword>
<dbReference type="Gene3D" id="3.40.50.300">
    <property type="entry name" value="P-loop containing nucleotide triphosphate hydrolases"/>
    <property type="match status" value="1"/>
</dbReference>
<dbReference type="PANTHER" id="PTHR42698:SF1">
    <property type="entry name" value="GTPASE ERA, MITOCHONDRIAL"/>
    <property type="match status" value="1"/>
</dbReference>
<name>A0A7Z0IIY5_9MICO</name>
<dbReference type="GO" id="GO:0043024">
    <property type="term" value="F:ribosomal small subunit binding"/>
    <property type="evidence" value="ECO:0007669"/>
    <property type="project" value="TreeGrafter"/>
</dbReference>
<dbReference type="InterPro" id="IPR045063">
    <property type="entry name" value="Dynamin_N"/>
</dbReference>
<accession>A0A7Z0IIY5</accession>
<evidence type="ECO:0000256" key="1">
    <source>
        <dbReference type="SAM" id="MobiDB-lite"/>
    </source>
</evidence>
<sequence length="600" mass="63666">MSEACRAESPQTARGIAQDEAEESQIETQPDSVPETGAGLLHACDDLLEQLRGIELPLSLPDVETHRERITGLRDQLADFVRPRLTAGAPLLVVVGGSTGAGKSTLVNSLVGEEVSPAGVIRPTTRRPVLIHHPDDGHVFASSAYGDWDGLDPVVRAHSGLPAGLALLDAPDLDSIDDSNRAFAARLTAAADLWLFTTTAARYADAVPWNHVKQATSNGTTLAVVLDRVPGDSARPVRRHLSEMLVAEGLESTPLFLIPEVRRTAGLLPDDAMSGVKSWIEALGANPRARRLVARRTLRSAVQSVGSRVDEVAASEARQARALHELTAAVERELRTAGDAVATALTDGRLIRGEVSARWQDFIGTGQFFLGIESSLSRIRSRIGAALGGDRDAAAPLGDAIRGGQTDVIREGLADMHAALGRQWRRLPGGPGLLDDDGLQQPVTERQIGATLREWTGHVTNLVREEARGKRAKARLLSFGIDAVAVVVMLAVAAGSAEKAGSAGNVGSAGKTGKGAATGSEGAPTPTETAAIAERLLDSLFGDAARRELTDAARTNLWARTRDLFDSARKPFDEAVAALDVHADRADRLREAGRRFQENV</sequence>
<feature type="region of interest" description="Disordered" evidence="1">
    <location>
        <begin position="1"/>
        <end position="38"/>
    </location>
</feature>
<dbReference type="InterPro" id="IPR027417">
    <property type="entry name" value="P-loop_NTPase"/>
</dbReference>
<dbReference type="GO" id="GO:0005829">
    <property type="term" value="C:cytosol"/>
    <property type="evidence" value="ECO:0007669"/>
    <property type="project" value="TreeGrafter"/>
</dbReference>
<keyword evidence="3" id="KW-0547">Nucleotide-binding</keyword>
<dbReference type="RefSeq" id="WP_179429215.1">
    <property type="nucleotide sequence ID" value="NZ_JACBZP010000001.1"/>
</dbReference>
<keyword evidence="3" id="KW-0067">ATP-binding</keyword>
<feature type="region of interest" description="Disordered" evidence="1">
    <location>
        <begin position="500"/>
        <end position="526"/>
    </location>
</feature>
<organism evidence="3 4">
    <name type="scientific">Spelaeicoccus albus</name>
    <dbReference type="NCBI Taxonomy" id="1280376"/>
    <lineage>
        <taxon>Bacteria</taxon>
        <taxon>Bacillati</taxon>
        <taxon>Actinomycetota</taxon>
        <taxon>Actinomycetes</taxon>
        <taxon>Micrococcales</taxon>
        <taxon>Brevibacteriaceae</taxon>
        <taxon>Spelaeicoccus</taxon>
    </lineage>
</organism>
<dbReference type="PANTHER" id="PTHR42698">
    <property type="entry name" value="GTPASE ERA"/>
    <property type="match status" value="1"/>
</dbReference>
<dbReference type="AlphaFoldDB" id="A0A7Z0IIY5"/>
<dbReference type="InterPro" id="IPR005662">
    <property type="entry name" value="GTPase_Era-like"/>
</dbReference>
<dbReference type="Proteomes" id="UP000539111">
    <property type="component" value="Unassembled WGS sequence"/>
</dbReference>
<dbReference type="GO" id="GO:0019843">
    <property type="term" value="F:rRNA binding"/>
    <property type="evidence" value="ECO:0007669"/>
    <property type="project" value="TreeGrafter"/>
</dbReference>
<dbReference type="GO" id="GO:0005525">
    <property type="term" value="F:GTP binding"/>
    <property type="evidence" value="ECO:0007669"/>
    <property type="project" value="InterPro"/>
</dbReference>
<dbReference type="SUPFAM" id="SSF52540">
    <property type="entry name" value="P-loop containing nucleoside triphosphate hydrolases"/>
    <property type="match status" value="1"/>
</dbReference>
<gene>
    <name evidence="3" type="ORF">BJY26_003250</name>
</gene>
<evidence type="ECO:0000313" key="3">
    <source>
        <dbReference type="EMBL" id="NYI68944.1"/>
    </source>
</evidence>
<dbReference type="GO" id="GO:0000028">
    <property type="term" value="P:ribosomal small subunit assembly"/>
    <property type="evidence" value="ECO:0007669"/>
    <property type="project" value="TreeGrafter"/>
</dbReference>